<gene>
    <name evidence="2" type="ORF">A1O3_09068</name>
</gene>
<evidence type="ECO:0000256" key="1">
    <source>
        <dbReference type="SAM" id="MobiDB-lite"/>
    </source>
</evidence>
<keyword evidence="3" id="KW-1185">Reference proteome</keyword>
<dbReference type="RefSeq" id="XP_007737354.1">
    <property type="nucleotide sequence ID" value="XM_007739164.1"/>
</dbReference>
<organism evidence="2 3">
    <name type="scientific">Capronia epimyces CBS 606.96</name>
    <dbReference type="NCBI Taxonomy" id="1182542"/>
    <lineage>
        <taxon>Eukaryota</taxon>
        <taxon>Fungi</taxon>
        <taxon>Dikarya</taxon>
        <taxon>Ascomycota</taxon>
        <taxon>Pezizomycotina</taxon>
        <taxon>Eurotiomycetes</taxon>
        <taxon>Chaetothyriomycetidae</taxon>
        <taxon>Chaetothyriales</taxon>
        <taxon>Herpotrichiellaceae</taxon>
        <taxon>Capronia</taxon>
    </lineage>
</organism>
<protein>
    <submittedName>
        <fullName evidence="2">Uncharacterized protein</fullName>
    </submittedName>
</protein>
<feature type="region of interest" description="Disordered" evidence="1">
    <location>
        <begin position="1"/>
        <end position="26"/>
    </location>
</feature>
<dbReference type="EMBL" id="AMGY01000009">
    <property type="protein sequence ID" value="EXJ77909.1"/>
    <property type="molecule type" value="Genomic_DNA"/>
</dbReference>
<comment type="caution">
    <text evidence="2">The sequence shown here is derived from an EMBL/GenBank/DDBJ whole genome shotgun (WGS) entry which is preliminary data.</text>
</comment>
<proteinExistence type="predicted"/>
<evidence type="ECO:0000313" key="3">
    <source>
        <dbReference type="Proteomes" id="UP000019478"/>
    </source>
</evidence>
<dbReference type="Proteomes" id="UP000019478">
    <property type="component" value="Unassembled WGS sequence"/>
</dbReference>
<name>W9Y672_9EURO</name>
<dbReference type="GeneID" id="19173154"/>
<dbReference type="STRING" id="1182542.W9Y672"/>
<reference evidence="2 3" key="1">
    <citation type="submission" date="2013-03" db="EMBL/GenBank/DDBJ databases">
        <title>The Genome Sequence of Capronia epimyces CBS 606.96.</title>
        <authorList>
            <consortium name="The Broad Institute Genomics Platform"/>
            <person name="Cuomo C."/>
            <person name="de Hoog S."/>
            <person name="Gorbushina A."/>
            <person name="Walker B."/>
            <person name="Young S.K."/>
            <person name="Zeng Q."/>
            <person name="Gargeya S."/>
            <person name="Fitzgerald M."/>
            <person name="Haas B."/>
            <person name="Abouelleil A."/>
            <person name="Allen A.W."/>
            <person name="Alvarado L."/>
            <person name="Arachchi H.M."/>
            <person name="Berlin A.M."/>
            <person name="Chapman S.B."/>
            <person name="Gainer-Dewar J."/>
            <person name="Goldberg J."/>
            <person name="Griggs A."/>
            <person name="Gujja S."/>
            <person name="Hansen M."/>
            <person name="Howarth C."/>
            <person name="Imamovic A."/>
            <person name="Ireland A."/>
            <person name="Larimer J."/>
            <person name="McCowan C."/>
            <person name="Murphy C."/>
            <person name="Pearson M."/>
            <person name="Poon T.W."/>
            <person name="Priest M."/>
            <person name="Roberts A."/>
            <person name="Saif S."/>
            <person name="Shea T."/>
            <person name="Sisk P."/>
            <person name="Sykes S."/>
            <person name="Wortman J."/>
            <person name="Nusbaum C."/>
            <person name="Birren B."/>
        </authorList>
    </citation>
    <scope>NUCLEOTIDE SEQUENCE [LARGE SCALE GENOMIC DNA]</scope>
    <source>
        <strain evidence="2 3">CBS 606.96</strain>
    </source>
</reference>
<dbReference type="HOGENOM" id="CLU_1042188_0_0_1"/>
<dbReference type="eggNOG" id="ENOG502T7Y4">
    <property type="taxonomic scope" value="Eukaryota"/>
</dbReference>
<dbReference type="AlphaFoldDB" id="W9Y672"/>
<accession>W9Y672</accession>
<sequence length="219" mass="24138">MGKICNKLKEPDPWPDQFAESMKGRQENITKKLKEFRLKSTSDEQTFKAAFSPLMKTALAGLADDSATSPSSSAVPIHVPFLGPEGQPYCDGLVNLMRQSDTLTFAYDQLSGRGPQTSRLQDIRTSFEKDKEVAVATLEAGKQVAKIEIERLLADKFQEVRTPHDLTADDMNKGRLLLSRGAVNNTSLKQPLGWGNVARDTERAMENLCCAGQGNGRNH</sequence>
<dbReference type="OrthoDB" id="4143634at2759"/>
<evidence type="ECO:0000313" key="2">
    <source>
        <dbReference type="EMBL" id="EXJ77909.1"/>
    </source>
</evidence>